<evidence type="ECO:0000256" key="1">
    <source>
        <dbReference type="SAM" id="Phobius"/>
    </source>
</evidence>
<dbReference type="KEGG" id="mequ:KFV11_05705"/>
<keyword evidence="1" id="KW-0472">Membrane</keyword>
<gene>
    <name evidence="2" type="ORF">ERX35_004585</name>
    <name evidence="3" type="ORF">KFV11_05705</name>
</gene>
<evidence type="ECO:0000313" key="4">
    <source>
        <dbReference type="Proteomes" id="UP000295735"/>
    </source>
</evidence>
<name>A0A9Q9BP11_9STAP</name>
<keyword evidence="1" id="KW-0812">Transmembrane</keyword>
<proteinExistence type="predicted"/>
<dbReference type="OrthoDB" id="5122730at2"/>
<keyword evidence="1" id="KW-1133">Transmembrane helix</keyword>
<evidence type="ECO:0000313" key="3">
    <source>
        <dbReference type="EMBL" id="UTH12784.1"/>
    </source>
</evidence>
<organism evidence="3 5">
    <name type="scientific">Macrococcus equipercicus</name>
    <dbReference type="NCBI Taxonomy" id="69967"/>
    <lineage>
        <taxon>Bacteria</taxon>
        <taxon>Bacillati</taxon>
        <taxon>Bacillota</taxon>
        <taxon>Bacilli</taxon>
        <taxon>Bacillales</taxon>
        <taxon>Staphylococcaceae</taxon>
        <taxon>Macrococcus</taxon>
    </lineage>
</organism>
<accession>A0A9Q9BP11</accession>
<reference evidence="2 4" key="1">
    <citation type="submission" date="2019-09" db="EMBL/GenBank/DDBJ databases">
        <authorList>
            <person name="Mazhar S."/>
            <person name="Altermann E."/>
            <person name="Hill C."/>
            <person name="Mcauliffe O."/>
        </authorList>
    </citation>
    <scope>NUCLEOTIDE SEQUENCE [LARGE SCALE GENOMIC DNA]</scope>
    <source>
        <strain evidence="2 4">ATCC 51831</strain>
    </source>
</reference>
<reference evidence="3" key="2">
    <citation type="submission" date="2021-04" db="EMBL/GenBank/DDBJ databases">
        <title>Complete Genome Sequences of Macrococcus spp. from dog and cattle.</title>
        <authorList>
            <person name="Schwendener S."/>
            <person name="Perreten V."/>
        </authorList>
    </citation>
    <scope>NUCLEOTIDE SEQUENCE</scope>
    <source>
        <strain evidence="3">Epi0143-OL</strain>
    </source>
</reference>
<dbReference type="RefSeq" id="WP_149458735.1">
    <property type="nucleotide sequence ID" value="NZ_CP073809.1"/>
</dbReference>
<feature type="transmembrane region" description="Helical" evidence="1">
    <location>
        <begin position="7"/>
        <end position="26"/>
    </location>
</feature>
<dbReference type="Proteomes" id="UP001057381">
    <property type="component" value="Chromosome"/>
</dbReference>
<dbReference type="AlphaFoldDB" id="A0A9Q9BP11"/>
<evidence type="ECO:0000313" key="5">
    <source>
        <dbReference type="Proteomes" id="UP001057381"/>
    </source>
</evidence>
<dbReference type="EMBL" id="CP073809">
    <property type="protein sequence ID" value="UTH12784.1"/>
    <property type="molecule type" value="Genomic_DNA"/>
</dbReference>
<feature type="transmembrane region" description="Helical" evidence="1">
    <location>
        <begin position="46"/>
        <end position="69"/>
    </location>
</feature>
<keyword evidence="4" id="KW-1185">Reference proteome</keyword>
<dbReference type="EMBL" id="SCWC02000002">
    <property type="protein sequence ID" value="KAA1040272.1"/>
    <property type="molecule type" value="Genomic_DNA"/>
</dbReference>
<sequence length="125" mass="14211">MLMNIILYFLCFILYMYSGPFIKLILVKMSTTRMPASDHVGLLIGYLERLLIIIFILLKEYTAIGLIIASKSILRFNDMKQDPVTDIPEKVDKRSEYILLGTMLSLTIGMLIGLLASIDFSTLDK</sequence>
<protein>
    <submittedName>
        <fullName evidence="3">Uncharacterized protein</fullName>
    </submittedName>
</protein>
<evidence type="ECO:0000313" key="2">
    <source>
        <dbReference type="EMBL" id="KAA1040272.1"/>
    </source>
</evidence>
<feature type="transmembrane region" description="Helical" evidence="1">
    <location>
        <begin position="97"/>
        <end position="118"/>
    </location>
</feature>
<dbReference type="Proteomes" id="UP000295735">
    <property type="component" value="Unassembled WGS sequence"/>
</dbReference>